<comment type="function">
    <text evidence="7">Catalyzes the transfer of the enolpyruvyl moiety of phosphoenolpyruvate (PEP) to the 5-hydroxyl of shikimate-3-phosphate (S3P) to produce enolpyruvyl shikimate-3-phosphate and inorganic phosphate.</text>
</comment>
<comment type="subunit">
    <text evidence="7">Monomer.</text>
</comment>
<dbReference type="GO" id="GO:0003866">
    <property type="term" value="F:3-phosphoshikimate 1-carboxyvinyltransferase activity"/>
    <property type="evidence" value="ECO:0007669"/>
    <property type="project" value="UniProtKB-UniRule"/>
</dbReference>
<evidence type="ECO:0000313" key="9">
    <source>
        <dbReference type="EMBL" id="SBW11143.1"/>
    </source>
</evidence>
<dbReference type="EC" id="2.5.1.19" evidence="7"/>
<dbReference type="InterPro" id="IPR013792">
    <property type="entry name" value="RNA3'P_cycl/enolpyr_Trfase_a/b"/>
</dbReference>
<organism evidence="9">
    <name type="scientific">uncultured Eubacteriales bacterium</name>
    <dbReference type="NCBI Taxonomy" id="172733"/>
    <lineage>
        <taxon>Bacteria</taxon>
        <taxon>Bacillati</taxon>
        <taxon>Bacillota</taxon>
        <taxon>Clostridia</taxon>
        <taxon>Eubacteriales</taxon>
        <taxon>environmental samples</taxon>
    </lineage>
</organism>
<keyword evidence="4 7" id="KW-0808">Transferase</keyword>
<feature type="binding site" evidence="7">
    <location>
        <position position="149"/>
    </location>
    <ligand>
        <name>3-phosphoshikimate</name>
        <dbReference type="ChEBI" id="CHEBI:145989"/>
    </ligand>
</feature>
<feature type="binding site" evidence="7">
    <location>
        <position position="348"/>
    </location>
    <ligand>
        <name>phosphoenolpyruvate</name>
        <dbReference type="ChEBI" id="CHEBI:58702"/>
    </ligand>
</feature>
<dbReference type="AlphaFoldDB" id="A0A212KHF9"/>
<sequence length="394" mass="41972">MEDFMDIIITPTRLSGVITPPPSKSQAHRLLIAACLAGGEGRVSNVAESQDIAATRACMAALKSPGEGLPALPCGESGSTLRFLIPMALALRGGGVFTGRGRLMERPQEPYYEIFREKDIFYEQGDGALTVRGALTPGVYALAGNVSSQFVTGLLYALPLLPGPSEIRLTTPLESAGYVDMTLDALARFGVVVEYDGERVFHIPGGQIYKPQDCAVEPDWSQAGFWYAAKGIGNAVETIGMNLNSAQGDRVLEAWAAELSRPGEVELDLSGSPDLAPPIAAWCALRDGQVTRLVNAARLRIKESDRLSAIASELTRLGGKIEEGADSLTIRGVPTLRGGEVDSHNDHRIAMMAAIAATRADGPVKLRGADSVRKSYPNFWEDYAVLGGIFTAIG</sequence>
<dbReference type="GO" id="GO:0008652">
    <property type="term" value="P:amino acid biosynthetic process"/>
    <property type="evidence" value="ECO:0007669"/>
    <property type="project" value="UniProtKB-KW"/>
</dbReference>
<feature type="binding site" evidence="7">
    <location>
        <position position="78"/>
    </location>
    <ligand>
        <name>phosphoenolpyruvate</name>
        <dbReference type="ChEBI" id="CHEBI:58702"/>
    </ligand>
</feature>
<dbReference type="InterPro" id="IPR023193">
    <property type="entry name" value="EPSP_synthase_CS"/>
</dbReference>
<dbReference type="Gene3D" id="3.65.10.10">
    <property type="entry name" value="Enolpyruvate transferase domain"/>
    <property type="match status" value="2"/>
</dbReference>
<dbReference type="EMBL" id="FLUN01000001">
    <property type="protein sequence ID" value="SBW11143.1"/>
    <property type="molecule type" value="Genomic_DNA"/>
</dbReference>
<gene>
    <name evidence="7 9" type="primary">aroA</name>
    <name evidence="9" type="ORF">KL86CLO1_13168</name>
</gene>
<evidence type="ECO:0000256" key="6">
    <source>
        <dbReference type="ARBA" id="ARBA00044633"/>
    </source>
</evidence>
<evidence type="ECO:0000259" key="8">
    <source>
        <dbReference type="Pfam" id="PF00275"/>
    </source>
</evidence>
<dbReference type="InterPro" id="IPR036968">
    <property type="entry name" value="Enolpyruvate_Tfrase_sf"/>
</dbReference>
<evidence type="ECO:0000256" key="7">
    <source>
        <dbReference type="HAMAP-Rule" id="MF_00210"/>
    </source>
</evidence>
<keyword evidence="5 7" id="KW-0057">Aromatic amino acid biosynthesis</keyword>
<feature type="binding site" evidence="7">
    <location>
        <position position="274"/>
    </location>
    <ligand>
        <name>3-phosphoshikimate</name>
        <dbReference type="ChEBI" id="CHEBI:145989"/>
    </ligand>
</feature>
<dbReference type="InterPro" id="IPR006264">
    <property type="entry name" value="EPSP_synthase"/>
</dbReference>
<dbReference type="PANTHER" id="PTHR21090:SF5">
    <property type="entry name" value="PENTAFUNCTIONAL AROM POLYPEPTIDE"/>
    <property type="match status" value="1"/>
</dbReference>
<comment type="similarity">
    <text evidence="2 7">Belongs to the EPSP synthase family.</text>
</comment>
<feature type="binding site" evidence="7">
    <location>
        <position position="147"/>
    </location>
    <ligand>
        <name>3-phosphoshikimate</name>
        <dbReference type="ChEBI" id="CHEBI:145989"/>
    </ligand>
</feature>
<evidence type="ECO:0000256" key="2">
    <source>
        <dbReference type="ARBA" id="ARBA00009948"/>
    </source>
</evidence>
<feature type="binding site" evidence="7">
    <location>
        <position position="302"/>
    </location>
    <ligand>
        <name>3-phosphoshikimate</name>
        <dbReference type="ChEBI" id="CHEBI:145989"/>
    </ligand>
</feature>
<evidence type="ECO:0000256" key="3">
    <source>
        <dbReference type="ARBA" id="ARBA00022605"/>
    </source>
</evidence>
<feature type="binding site" evidence="7">
    <location>
        <position position="148"/>
    </location>
    <ligand>
        <name>3-phosphoshikimate</name>
        <dbReference type="ChEBI" id="CHEBI:145989"/>
    </ligand>
</feature>
<dbReference type="GO" id="GO:0005737">
    <property type="term" value="C:cytoplasm"/>
    <property type="evidence" value="ECO:0007669"/>
    <property type="project" value="UniProtKB-SubCell"/>
</dbReference>
<comment type="pathway">
    <text evidence="1 7">Metabolic intermediate biosynthesis; chorismate biosynthesis; chorismate from D-erythrose 4-phosphate and phosphoenolpyruvate: step 6/7.</text>
</comment>
<dbReference type="SUPFAM" id="SSF55205">
    <property type="entry name" value="EPT/RTPC-like"/>
    <property type="match status" value="1"/>
</dbReference>
<comment type="caution">
    <text evidence="7">Lacks conserved residue(s) required for the propagation of feature annotation.</text>
</comment>
<feature type="binding site" evidence="7">
    <location>
        <position position="175"/>
    </location>
    <ligand>
        <name>3-phosphoshikimate</name>
        <dbReference type="ChEBI" id="CHEBI:145989"/>
    </ligand>
</feature>
<comment type="subcellular location">
    <subcellularLocation>
        <location evidence="7">Cytoplasm</location>
    </subcellularLocation>
</comment>
<proteinExistence type="inferred from homology"/>
<feature type="binding site" evidence="7">
    <location>
        <position position="24"/>
    </location>
    <ligand>
        <name>3-phosphoshikimate</name>
        <dbReference type="ChEBI" id="CHEBI:145989"/>
    </ligand>
</feature>
<protein>
    <recommendedName>
        <fullName evidence="7">3-phosphoshikimate 1-carboxyvinyltransferase</fullName>
        <ecNumber evidence="7">2.5.1.19</ecNumber>
    </recommendedName>
    <alternativeName>
        <fullName evidence="7">5-enolpyruvylshikimate-3-phosphate synthase</fullName>
        <shortName evidence="7">EPSP synthase</shortName>
        <shortName evidence="7">EPSPS</shortName>
    </alternativeName>
</protein>
<dbReference type="PROSITE" id="PS00885">
    <property type="entry name" value="EPSP_SYNTHASE_2"/>
    <property type="match status" value="1"/>
</dbReference>
<dbReference type="PANTHER" id="PTHR21090">
    <property type="entry name" value="AROM/DEHYDROQUINATE SYNTHASE"/>
    <property type="match status" value="1"/>
</dbReference>
<comment type="catalytic activity">
    <reaction evidence="6">
        <text>3-phosphoshikimate + phosphoenolpyruvate = 5-O-(1-carboxyvinyl)-3-phosphoshikimate + phosphate</text>
        <dbReference type="Rhea" id="RHEA:21256"/>
        <dbReference type="ChEBI" id="CHEBI:43474"/>
        <dbReference type="ChEBI" id="CHEBI:57701"/>
        <dbReference type="ChEBI" id="CHEBI:58702"/>
        <dbReference type="ChEBI" id="CHEBI:145989"/>
        <dbReference type="EC" id="2.5.1.19"/>
    </reaction>
    <physiologicalReaction direction="left-to-right" evidence="6">
        <dbReference type="Rhea" id="RHEA:21257"/>
    </physiologicalReaction>
</comment>
<dbReference type="Pfam" id="PF00275">
    <property type="entry name" value="EPSP_synthase"/>
    <property type="match status" value="1"/>
</dbReference>
<feature type="domain" description="Enolpyruvate transferase" evidence="8">
    <location>
        <begin position="10"/>
        <end position="381"/>
    </location>
</feature>
<dbReference type="UniPathway" id="UPA00053">
    <property type="reaction ID" value="UER00089"/>
</dbReference>
<keyword evidence="3 7" id="KW-0028">Amino-acid biosynthesis</keyword>
<reference evidence="9" key="1">
    <citation type="submission" date="2016-04" db="EMBL/GenBank/DDBJ databases">
        <authorList>
            <person name="Evans L.H."/>
            <person name="Alamgir A."/>
            <person name="Owens N."/>
            <person name="Weber N.D."/>
            <person name="Virtaneva K."/>
            <person name="Barbian K."/>
            <person name="Babar A."/>
            <person name="Rosenke K."/>
        </authorList>
    </citation>
    <scope>NUCLEOTIDE SEQUENCE</scope>
    <source>
        <strain evidence="9">86</strain>
    </source>
</reference>
<accession>A0A212KHF9</accession>
<dbReference type="CDD" id="cd01556">
    <property type="entry name" value="EPSP_synthase"/>
    <property type="match status" value="1"/>
</dbReference>
<evidence type="ECO:0000256" key="5">
    <source>
        <dbReference type="ARBA" id="ARBA00023141"/>
    </source>
</evidence>
<dbReference type="GO" id="GO:0009423">
    <property type="term" value="P:chorismate biosynthetic process"/>
    <property type="evidence" value="ECO:0007669"/>
    <property type="project" value="UniProtKB-UniRule"/>
</dbReference>
<feature type="binding site" evidence="7">
    <location>
        <position position="24"/>
    </location>
    <ligand>
        <name>phosphoenolpyruvate</name>
        <dbReference type="ChEBI" id="CHEBI:58702"/>
    </ligand>
</feature>
<dbReference type="GO" id="GO:0009073">
    <property type="term" value="P:aromatic amino acid family biosynthetic process"/>
    <property type="evidence" value="ECO:0007669"/>
    <property type="project" value="UniProtKB-KW"/>
</dbReference>
<feature type="binding site" evidence="7">
    <location>
        <position position="374"/>
    </location>
    <ligand>
        <name>phosphoenolpyruvate</name>
        <dbReference type="ChEBI" id="CHEBI:58702"/>
    </ligand>
</feature>
<evidence type="ECO:0000256" key="1">
    <source>
        <dbReference type="ARBA" id="ARBA00004811"/>
    </source>
</evidence>
<name>A0A212KHF9_9FIRM</name>
<feature type="binding site" evidence="7">
    <location>
        <position position="306"/>
    </location>
    <ligand>
        <name>phosphoenolpyruvate</name>
        <dbReference type="ChEBI" id="CHEBI:58702"/>
    </ligand>
</feature>
<dbReference type="InterPro" id="IPR001986">
    <property type="entry name" value="Enolpyruvate_Tfrase_dom"/>
</dbReference>
<keyword evidence="7" id="KW-0963">Cytoplasm</keyword>
<feature type="binding site" evidence="7">
    <location>
        <position position="29"/>
    </location>
    <ligand>
        <name>3-phosphoshikimate</name>
        <dbReference type="ChEBI" id="CHEBI:145989"/>
    </ligand>
</feature>
<evidence type="ECO:0000256" key="4">
    <source>
        <dbReference type="ARBA" id="ARBA00022679"/>
    </source>
</evidence>
<feature type="binding site" evidence="7">
    <location>
        <position position="25"/>
    </location>
    <ligand>
        <name>3-phosphoshikimate</name>
        <dbReference type="ChEBI" id="CHEBI:145989"/>
    </ligand>
</feature>
<feature type="binding site" evidence="7">
    <location>
        <position position="149"/>
    </location>
    <ligand>
        <name>phosphoenolpyruvate</name>
        <dbReference type="ChEBI" id="CHEBI:58702"/>
    </ligand>
</feature>
<feature type="binding site" evidence="7">
    <location>
        <position position="106"/>
    </location>
    <ligand>
        <name>phosphoenolpyruvate</name>
        <dbReference type="ChEBI" id="CHEBI:58702"/>
    </ligand>
</feature>
<dbReference type="PIRSF" id="PIRSF000505">
    <property type="entry name" value="EPSPS"/>
    <property type="match status" value="1"/>
</dbReference>
<feature type="active site" description="Proton acceptor" evidence="7">
    <location>
        <position position="274"/>
    </location>
</feature>
<dbReference type="HAMAP" id="MF_00210">
    <property type="entry name" value="EPSP_synth"/>
    <property type="match status" value="1"/>
</dbReference>